<dbReference type="InterPro" id="IPR056729">
    <property type="entry name" value="GMPPB_C"/>
</dbReference>
<dbReference type="PANTHER" id="PTHR43584">
    <property type="entry name" value="NUCLEOTIDYL TRANSFERASE"/>
    <property type="match status" value="1"/>
</dbReference>
<name>A0A7C2XLG5_9BACT</name>
<dbReference type="GO" id="GO:0016779">
    <property type="term" value="F:nucleotidyltransferase activity"/>
    <property type="evidence" value="ECO:0007669"/>
    <property type="project" value="UniProtKB-ARBA"/>
</dbReference>
<evidence type="ECO:0000313" key="4">
    <source>
        <dbReference type="EMBL" id="HET97212.1"/>
    </source>
</evidence>
<reference evidence="4" key="1">
    <citation type="journal article" date="2020" name="mSystems">
        <title>Genome- and Community-Level Interaction Insights into Carbon Utilization and Element Cycling Functions of Hydrothermarchaeota in Hydrothermal Sediment.</title>
        <authorList>
            <person name="Zhou Z."/>
            <person name="Liu Y."/>
            <person name="Xu W."/>
            <person name="Pan J."/>
            <person name="Luo Z.H."/>
            <person name="Li M."/>
        </authorList>
    </citation>
    <scope>NUCLEOTIDE SEQUENCE [LARGE SCALE GENOMIC DNA]</scope>
    <source>
        <strain evidence="4">SpSt-1224</strain>
    </source>
</reference>
<dbReference type="EMBL" id="DSDS01000012">
    <property type="protein sequence ID" value="HET97212.1"/>
    <property type="molecule type" value="Genomic_DNA"/>
</dbReference>
<dbReference type="InterPro" id="IPR011004">
    <property type="entry name" value="Trimer_LpxA-like_sf"/>
</dbReference>
<keyword evidence="2" id="KW-0012">Acyltransferase</keyword>
<dbReference type="InterPro" id="IPR050065">
    <property type="entry name" value="GlmU-like"/>
</dbReference>
<dbReference type="AlphaFoldDB" id="A0A7C2XLG5"/>
<sequence length="277" mass="29449">MPPKNLGPATFFTPAENSWPELFPPELPVWEGLRRLKEYLEGQSYTTLPESFNSAAGPLAETLVYHREGESGDCRLLAGSECEINYLSPTKGQLEVRHRGQRLEGAGVLMAGTVLMGRQIQLGRGVLVESGAFLKGPLMIGDQSEIRQGAYLRGHCLIGSRCVVGHVTEVKNSIFMNDAKAGHFAYIGDSILGPESNLGAGTKLANLRFLGGSVQIRHESGSIDSGLKKLGAILGSGCQTGCNSVTNPGTLLGKGCFLLPNTTAPAGYHSANTVIRP</sequence>
<feature type="domain" description="Mannose-1-phosphate guanyltransferase C-terminal" evidence="3">
    <location>
        <begin position="135"/>
        <end position="219"/>
    </location>
</feature>
<protein>
    <recommendedName>
        <fullName evidence="3">Mannose-1-phosphate guanyltransferase C-terminal domain-containing protein</fullName>
    </recommendedName>
</protein>
<gene>
    <name evidence="4" type="ORF">ENN98_00620</name>
</gene>
<dbReference type="SUPFAM" id="SSF51161">
    <property type="entry name" value="Trimeric LpxA-like enzymes"/>
    <property type="match status" value="1"/>
</dbReference>
<dbReference type="Proteomes" id="UP000885986">
    <property type="component" value="Unassembled WGS sequence"/>
</dbReference>
<accession>A0A7C2XLG5</accession>
<keyword evidence="1" id="KW-0808">Transferase</keyword>
<dbReference type="Pfam" id="PF25087">
    <property type="entry name" value="GMPPB_C"/>
    <property type="match status" value="1"/>
</dbReference>
<evidence type="ECO:0000259" key="3">
    <source>
        <dbReference type="Pfam" id="PF25087"/>
    </source>
</evidence>
<evidence type="ECO:0000256" key="2">
    <source>
        <dbReference type="ARBA" id="ARBA00023315"/>
    </source>
</evidence>
<proteinExistence type="predicted"/>
<comment type="caution">
    <text evidence="4">The sequence shown here is derived from an EMBL/GenBank/DDBJ whole genome shotgun (WGS) entry which is preliminary data.</text>
</comment>
<organism evidence="4">
    <name type="scientific">Desulfurivibrio alkaliphilus</name>
    <dbReference type="NCBI Taxonomy" id="427923"/>
    <lineage>
        <taxon>Bacteria</taxon>
        <taxon>Pseudomonadati</taxon>
        <taxon>Thermodesulfobacteriota</taxon>
        <taxon>Desulfobulbia</taxon>
        <taxon>Desulfobulbales</taxon>
        <taxon>Desulfobulbaceae</taxon>
        <taxon>Desulfurivibrio</taxon>
    </lineage>
</organism>
<dbReference type="Gene3D" id="2.160.10.10">
    <property type="entry name" value="Hexapeptide repeat proteins"/>
    <property type="match status" value="1"/>
</dbReference>
<dbReference type="GO" id="GO:0016746">
    <property type="term" value="F:acyltransferase activity"/>
    <property type="evidence" value="ECO:0007669"/>
    <property type="project" value="UniProtKB-KW"/>
</dbReference>
<evidence type="ECO:0000256" key="1">
    <source>
        <dbReference type="ARBA" id="ARBA00022679"/>
    </source>
</evidence>
<dbReference type="PANTHER" id="PTHR43584:SF8">
    <property type="entry name" value="N-ACETYLMURAMATE ALPHA-1-PHOSPHATE URIDYLYLTRANSFERASE"/>
    <property type="match status" value="1"/>
</dbReference>